<evidence type="ECO:0000313" key="4">
    <source>
        <dbReference type="Proteomes" id="UP000649955"/>
    </source>
</evidence>
<dbReference type="PANTHER" id="PTHR30466">
    <property type="entry name" value="FLAVIN REDUCTASE"/>
    <property type="match status" value="1"/>
</dbReference>
<comment type="caution">
    <text evidence="3">The sequence shown here is derived from an EMBL/GenBank/DDBJ whole genome shotgun (WGS) entry which is preliminary data.</text>
</comment>
<gene>
    <name evidence="3" type="ORF">GCM10017567_16470</name>
</gene>
<feature type="domain" description="Flavin reductase like" evidence="2">
    <location>
        <begin position="36"/>
        <end position="183"/>
    </location>
</feature>
<dbReference type="EMBL" id="BNAW01000004">
    <property type="protein sequence ID" value="GHG01844.1"/>
    <property type="molecule type" value="Genomic_DNA"/>
</dbReference>
<evidence type="ECO:0000256" key="1">
    <source>
        <dbReference type="ARBA" id="ARBA00023002"/>
    </source>
</evidence>
<dbReference type="Proteomes" id="UP000649955">
    <property type="component" value="Unassembled WGS sequence"/>
</dbReference>
<dbReference type="InterPro" id="IPR050268">
    <property type="entry name" value="NADH-dep_flavin_reductase"/>
</dbReference>
<dbReference type="SUPFAM" id="SSF50475">
    <property type="entry name" value="FMN-binding split barrel"/>
    <property type="match status" value="1"/>
</dbReference>
<sequence>MGYDAEPSEGAPVLKRLRTSRARSGLSVQPGLRQVMAQFATGVTVLTAGGEAAHGMTANAFSSVSLEPPMVLCCVSKAARMHTAIVTAGSFGVNILAAEQQELSKYFADWRRPDGIAQFDAVGYTAGDLTGAPLLTGALAWLECELAQVVSGGDHSIFLGRVVATSRGEGEHALVFYGGGYHRIDGRARAA</sequence>
<dbReference type="Gene3D" id="2.30.110.10">
    <property type="entry name" value="Electron Transport, Fmn-binding Protein, Chain A"/>
    <property type="match status" value="1"/>
</dbReference>
<keyword evidence="1" id="KW-0560">Oxidoreductase</keyword>
<name>A0ABQ3K6C3_9PSEU</name>
<dbReference type="RefSeq" id="WP_191307806.1">
    <property type="nucleotide sequence ID" value="NZ_BNAW01000004.1"/>
</dbReference>
<protein>
    <submittedName>
        <fullName evidence="3">Oxidoreductase</fullName>
    </submittedName>
</protein>
<dbReference type="PANTHER" id="PTHR30466:SF1">
    <property type="entry name" value="FMN REDUCTASE (NADH) RUTF"/>
    <property type="match status" value="1"/>
</dbReference>
<accession>A0ABQ3K6C3</accession>
<organism evidence="3 4">
    <name type="scientific">Amycolatopsis bullii</name>
    <dbReference type="NCBI Taxonomy" id="941987"/>
    <lineage>
        <taxon>Bacteria</taxon>
        <taxon>Bacillati</taxon>
        <taxon>Actinomycetota</taxon>
        <taxon>Actinomycetes</taxon>
        <taxon>Pseudonocardiales</taxon>
        <taxon>Pseudonocardiaceae</taxon>
        <taxon>Amycolatopsis</taxon>
    </lineage>
</organism>
<reference evidence="4" key="1">
    <citation type="journal article" date="2019" name="Int. J. Syst. Evol. Microbiol.">
        <title>The Global Catalogue of Microorganisms (GCM) 10K type strain sequencing project: providing services to taxonomists for standard genome sequencing and annotation.</title>
        <authorList>
            <consortium name="The Broad Institute Genomics Platform"/>
            <consortium name="The Broad Institute Genome Sequencing Center for Infectious Disease"/>
            <person name="Wu L."/>
            <person name="Ma J."/>
        </authorList>
    </citation>
    <scope>NUCLEOTIDE SEQUENCE [LARGE SCALE GENOMIC DNA]</scope>
    <source>
        <strain evidence="4">CGMCC 4.7680</strain>
    </source>
</reference>
<dbReference type="InterPro" id="IPR002563">
    <property type="entry name" value="Flavin_Rdtase-like_dom"/>
</dbReference>
<proteinExistence type="predicted"/>
<keyword evidence="4" id="KW-1185">Reference proteome</keyword>
<dbReference type="InterPro" id="IPR012349">
    <property type="entry name" value="Split_barrel_FMN-bd"/>
</dbReference>
<evidence type="ECO:0000313" key="3">
    <source>
        <dbReference type="EMBL" id="GHG01844.1"/>
    </source>
</evidence>
<dbReference type="Pfam" id="PF01613">
    <property type="entry name" value="Flavin_Reduct"/>
    <property type="match status" value="1"/>
</dbReference>
<dbReference type="SMART" id="SM00903">
    <property type="entry name" value="Flavin_Reduct"/>
    <property type="match status" value="1"/>
</dbReference>
<evidence type="ECO:0000259" key="2">
    <source>
        <dbReference type="SMART" id="SM00903"/>
    </source>
</evidence>